<organism evidence="1">
    <name type="scientific">marine sediment metagenome</name>
    <dbReference type="NCBI Taxonomy" id="412755"/>
    <lineage>
        <taxon>unclassified sequences</taxon>
        <taxon>metagenomes</taxon>
        <taxon>ecological metagenomes</taxon>
    </lineage>
</organism>
<accession>A0A0F8WNQ2</accession>
<sequence>ARLTPEDITELSRPGFKVTFYDTLEAFFNAEALEYISAWMKSTDNEPAGICGPIGPTEQLPLVAQIVNELELDMRNGHFWGMDEWYVDGRAVSLQHPLSFAKADMDLCFLRIDKKLRMPEENMHFLNHENLEEYTASFDKYRCVVVQGGQGEVKHWAFNDPPKREGKYIDNPPSPEEFRKQSARIVELHPMTIIQNARTSGGGVVSNIPAKALTVGPVETWKSEKVSIWHAGRHDNPFGMRLTTLMISKKIPDSSVPMSLLADHRDVHFHFYRGGIGACEAEMH</sequence>
<reference evidence="1" key="1">
    <citation type="journal article" date="2015" name="Nature">
        <title>Complex archaea that bridge the gap between prokaryotes and eukaryotes.</title>
        <authorList>
            <person name="Spang A."/>
            <person name="Saw J.H."/>
            <person name="Jorgensen S.L."/>
            <person name="Zaremba-Niedzwiedzka K."/>
            <person name="Martijn J."/>
            <person name="Lind A.E."/>
            <person name="van Eijk R."/>
            <person name="Schleper C."/>
            <person name="Guy L."/>
            <person name="Ettema T.J."/>
        </authorList>
    </citation>
    <scope>NUCLEOTIDE SEQUENCE</scope>
</reference>
<dbReference type="Gene3D" id="3.40.50.1360">
    <property type="match status" value="1"/>
</dbReference>
<gene>
    <name evidence="1" type="ORF">LCGC14_3130600</name>
</gene>
<proteinExistence type="predicted"/>
<protein>
    <recommendedName>
        <fullName evidence="2">Glucosamine/galactosamine-6-phosphate isomerase domain-containing protein</fullName>
    </recommendedName>
</protein>
<dbReference type="EMBL" id="LAZR01068311">
    <property type="protein sequence ID" value="KKK49880.1"/>
    <property type="molecule type" value="Genomic_DNA"/>
</dbReference>
<evidence type="ECO:0008006" key="2">
    <source>
        <dbReference type="Google" id="ProtNLM"/>
    </source>
</evidence>
<feature type="non-terminal residue" evidence="1">
    <location>
        <position position="1"/>
    </location>
</feature>
<comment type="caution">
    <text evidence="1">The sequence shown here is derived from an EMBL/GenBank/DDBJ whole genome shotgun (WGS) entry which is preliminary data.</text>
</comment>
<dbReference type="AlphaFoldDB" id="A0A0F8WNQ2"/>
<name>A0A0F8WNQ2_9ZZZZ</name>
<evidence type="ECO:0000313" key="1">
    <source>
        <dbReference type="EMBL" id="KKK49880.1"/>
    </source>
</evidence>
<dbReference type="SUPFAM" id="SSF100950">
    <property type="entry name" value="NagB/RpiA/CoA transferase-like"/>
    <property type="match status" value="1"/>
</dbReference>
<dbReference type="InterPro" id="IPR037171">
    <property type="entry name" value="NagB/RpiA_transferase-like"/>
</dbReference>